<dbReference type="NCBIfam" id="TIGR03712">
    <property type="entry name" value="acc_sec_asp2"/>
    <property type="match status" value="1"/>
</dbReference>
<gene>
    <name evidence="1" type="ORF">BVE86_03155</name>
</gene>
<dbReference type="RefSeq" id="WP_077022213.1">
    <property type="nucleotide sequence ID" value="NZ_MSPS01000005.1"/>
</dbReference>
<evidence type="ECO:0000313" key="2">
    <source>
        <dbReference type="Proteomes" id="UP000188600"/>
    </source>
</evidence>
<accession>A0AB36JT19</accession>
<sequence length="525" mass="60061">MKILQIGRADWAEELEQFPEDLEWFFSQPQEIPLFLEEQTNLALAALPEVEEGEELPKVRIHFDAIFITDEVKESDLDPLMNTIEAYALYHLEGLSLKGEHPQGIFRRKVLRELPVAGSQEEIVRYLHLTLFGSQYGAKLKLPEIDVNPNFTGKRTHEGHVSTSFEGHFGEDFEPLFTFRYNLSTFPVALELWLEYIKVAGESQIRLELTPIRRGSIYDVMEPLVLSEKDLEEPYILEPSEEAGFYAVTVYAKGEGKLSFGPLHWRYSRMGLGRFVLGGERYHDEKRQEFIYYFNPGDMKPPMNVYFSGFRSAEGFEGFGIMKSLKAPFMLIGDPRLEGGGFYSGTEKLEQGIQTVIQESLDYLGFSSSDLILSGLSMGTFGALYYASHFNPYGVVVGKPFTNVGDTAGGMRLKRPDEFETSADILLNITGGVQKEHMDQLNQKFWDKFSQSDFPHTNFAIAYMEHDDYDGEATRRLIEHLSEKHAHIYTKGYAGRHNDNSSAINKWFMRQYVNLLEKGYGRKYS</sequence>
<dbReference type="InterPro" id="IPR022267">
    <property type="entry name" value="Asp2"/>
</dbReference>
<dbReference type="GO" id="GO:0015031">
    <property type="term" value="P:protein transport"/>
    <property type="evidence" value="ECO:0007669"/>
    <property type="project" value="InterPro"/>
</dbReference>
<protein>
    <submittedName>
        <fullName evidence="1">Accessory Sec system protein Asp2</fullName>
    </submittedName>
</protein>
<comment type="caution">
    <text evidence="1">The sequence shown here is derived from an EMBL/GenBank/DDBJ whole genome shotgun (WGS) entry which is preliminary data.</text>
</comment>
<dbReference type="Pfam" id="PF16929">
    <property type="entry name" value="Asp2"/>
    <property type="match status" value="1"/>
</dbReference>
<organism evidence="1 2">
    <name type="scientific">Streptococcus azizii</name>
    <dbReference type="NCBI Taxonomy" id="1579424"/>
    <lineage>
        <taxon>Bacteria</taxon>
        <taxon>Bacillati</taxon>
        <taxon>Bacillota</taxon>
        <taxon>Bacilli</taxon>
        <taxon>Lactobacillales</taxon>
        <taxon>Streptococcaceae</taxon>
        <taxon>Streptococcus</taxon>
    </lineage>
</organism>
<reference evidence="1 2" key="1">
    <citation type="submission" date="2016-12" db="EMBL/GenBank/DDBJ databases">
        <authorList>
            <person name="Gulvik C.A."/>
        </authorList>
    </citation>
    <scope>NUCLEOTIDE SEQUENCE [LARGE SCALE GENOMIC DNA]</scope>
    <source>
        <strain evidence="1 2">12-5291</strain>
    </source>
</reference>
<dbReference type="InterPro" id="IPR029058">
    <property type="entry name" value="AB_hydrolase_fold"/>
</dbReference>
<name>A0AB36JT19_9STRE</name>
<dbReference type="AlphaFoldDB" id="A0AB36JT19"/>
<dbReference type="Gene3D" id="3.40.50.1820">
    <property type="entry name" value="alpha/beta hydrolase"/>
    <property type="match status" value="1"/>
</dbReference>
<dbReference type="SUPFAM" id="SSF53474">
    <property type="entry name" value="alpha/beta-Hydrolases"/>
    <property type="match status" value="1"/>
</dbReference>
<proteinExistence type="predicted"/>
<evidence type="ECO:0000313" key="1">
    <source>
        <dbReference type="EMBL" id="ONK28360.1"/>
    </source>
</evidence>
<dbReference type="Proteomes" id="UP000188600">
    <property type="component" value="Unassembled WGS sequence"/>
</dbReference>
<dbReference type="EMBL" id="MSPT01000005">
    <property type="protein sequence ID" value="ONK28360.1"/>
    <property type="molecule type" value="Genomic_DNA"/>
</dbReference>